<dbReference type="InterPro" id="IPR044824">
    <property type="entry name" value="MAIN-like"/>
</dbReference>
<organism evidence="2 3">
    <name type="scientific">Cuscuta europaea</name>
    <name type="common">European dodder</name>
    <dbReference type="NCBI Taxonomy" id="41803"/>
    <lineage>
        <taxon>Eukaryota</taxon>
        <taxon>Viridiplantae</taxon>
        <taxon>Streptophyta</taxon>
        <taxon>Embryophyta</taxon>
        <taxon>Tracheophyta</taxon>
        <taxon>Spermatophyta</taxon>
        <taxon>Magnoliopsida</taxon>
        <taxon>eudicotyledons</taxon>
        <taxon>Gunneridae</taxon>
        <taxon>Pentapetalae</taxon>
        <taxon>asterids</taxon>
        <taxon>lamiids</taxon>
        <taxon>Solanales</taxon>
        <taxon>Convolvulaceae</taxon>
        <taxon>Cuscuteae</taxon>
        <taxon>Cuscuta</taxon>
        <taxon>Cuscuta subgen. Cuscuta</taxon>
    </lineage>
</organism>
<dbReference type="GO" id="GO:0010073">
    <property type="term" value="P:meristem maintenance"/>
    <property type="evidence" value="ECO:0007669"/>
    <property type="project" value="InterPro"/>
</dbReference>
<feature type="domain" description="Aminotransferase-like plant mobile" evidence="1">
    <location>
        <begin position="3"/>
        <end position="113"/>
    </location>
</feature>
<evidence type="ECO:0000313" key="3">
    <source>
        <dbReference type="Proteomes" id="UP001152484"/>
    </source>
</evidence>
<dbReference type="Pfam" id="PF10536">
    <property type="entry name" value="PMD"/>
    <property type="match status" value="1"/>
</dbReference>
<comment type="caution">
    <text evidence="2">The sequence shown here is derived from an EMBL/GenBank/DDBJ whole genome shotgun (WGS) entry which is preliminary data.</text>
</comment>
<accession>A0A9P1E0Y7</accession>
<dbReference type="PANTHER" id="PTHR46033">
    <property type="entry name" value="PROTEIN MAIN-LIKE 2"/>
    <property type="match status" value="1"/>
</dbReference>
<reference evidence="2" key="1">
    <citation type="submission" date="2022-07" db="EMBL/GenBank/DDBJ databases">
        <authorList>
            <person name="Macas J."/>
            <person name="Novak P."/>
            <person name="Neumann P."/>
        </authorList>
    </citation>
    <scope>NUCLEOTIDE SEQUENCE</scope>
</reference>
<protein>
    <recommendedName>
        <fullName evidence="1">Aminotransferase-like plant mobile domain-containing protein</fullName>
    </recommendedName>
</protein>
<gene>
    <name evidence="2" type="ORF">CEURO_LOCUS3677</name>
</gene>
<evidence type="ECO:0000259" key="1">
    <source>
        <dbReference type="Pfam" id="PF10536"/>
    </source>
</evidence>
<proteinExistence type="predicted"/>
<keyword evidence="3" id="KW-1185">Reference proteome</keyword>
<dbReference type="InterPro" id="IPR019557">
    <property type="entry name" value="AminoTfrase-like_pln_mobile"/>
</dbReference>
<dbReference type="EMBL" id="CAMAPE010000006">
    <property type="protein sequence ID" value="CAH9070541.1"/>
    <property type="molecule type" value="Genomic_DNA"/>
</dbReference>
<dbReference type="Proteomes" id="UP001152484">
    <property type="component" value="Unassembled WGS sequence"/>
</dbReference>
<name>A0A9P1E0Y7_CUSEU</name>
<dbReference type="PANTHER" id="PTHR46033:SF8">
    <property type="entry name" value="PROTEIN MAINTENANCE OF MERISTEMS-LIKE"/>
    <property type="match status" value="1"/>
</dbReference>
<dbReference type="OrthoDB" id="1936739at2759"/>
<dbReference type="AlphaFoldDB" id="A0A9P1E0Y7"/>
<evidence type="ECO:0000313" key="2">
    <source>
        <dbReference type="EMBL" id="CAH9070541.1"/>
    </source>
</evidence>
<sequence length="157" mass="18250">MSWFREHFVVLHPNVDEVIIQQHARAYIFMLMGASVFADKSGNEVQVLHLPILERFDVAAHFNWGSATLAYLYRQLCRGCQNGSTEVGGFLLLLQIWSWEYIHIGRPIIVRYHELDGEPLHHDQPPHLLGPHHRRGENPLGRRYVLLDYIYVTVSII</sequence>